<evidence type="ECO:0000256" key="7">
    <source>
        <dbReference type="ARBA" id="ARBA00022777"/>
    </source>
</evidence>
<keyword evidence="4" id="KW-1003">Cell membrane</keyword>
<reference evidence="14 15" key="1">
    <citation type="submission" date="2018-09" db="EMBL/GenBank/DDBJ databases">
        <title>A clostridial neurotoxin that targets Anopheles mosquitoes.</title>
        <authorList>
            <person name="Contreras E."/>
            <person name="Masuyer G."/>
            <person name="Qureshi N."/>
            <person name="Chawla S."/>
            <person name="Lim H.L."/>
            <person name="Chen J."/>
            <person name="Stenmark P."/>
            <person name="Gill S."/>
        </authorList>
    </citation>
    <scope>NUCLEOTIDE SEQUENCE [LARGE SCALE GENOMIC DNA]</scope>
    <source>
        <strain evidence="14 15">Cbm</strain>
    </source>
</reference>
<organism evidence="14 15">
    <name type="scientific">Paraclostridium bifermentans</name>
    <name type="common">Clostridium bifermentans</name>
    <dbReference type="NCBI Taxonomy" id="1490"/>
    <lineage>
        <taxon>Bacteria</taxon>
        <taxon>Bacillati</taxon>
        <taxon>Bacillota</taxon>
        <taxon>Clostridia</taxon>
        <taxon>Peptostreptococcales</taxon>
        <taxon>Peptostreptococcaceae</taxon>
        <taxon>Paraclostridium</taxon>
    </lineage>
</organism>
<dbReference type="PANTHER" id="PTHR45453">
    <property type="entry name" value="PHOSPHATE REGULON SENSOR PROTEIN PHOR"/>
    <property type="match status" value="1"/>
</dbReference>
<dbReference type="Pfam" id="PF02518">
    <property type="entry name" value="HATPase_c"/>
    <property type="match status" value="1"/>
</dbReference>
<dbReference type="InterPro" id="IPR005467">
    <property type="entry name" value="His_kinase_dom"/>
</dbReference>
<evidence type="ECO:0000256" key="11">
    <source>
        <dbReference type="SAM" id="Coils"/>
    </source>
</evidence>
<dbReference type="RefSeq" id="WP_150887272.1">
    <property type="nucleotide sequence ID" value="NZ_CP032452.1"/>
</dbReference>
<feature type="domain" description="Histidine kinase" evidence="13">
    <location>
        <begin position="118"/>
        <end position="331"/>
    </location>
</feature>
<evidence type="ECO:0000256" key="12">
    <source>
        <dbReference type="SAM" id="Phobius"/>
    </source>
</evidence>
<keyword evidence="10 12" id="KW-0472">Membrane</keyword>
<dbReference type="AlphaFoldDB" id="A0A5P3XJ95"/>
<dbReference type="EC" id="2.7.13.3" evidence="3"/>
<dbReference type="InterPro" id="IPR050351">
    <property type="entry name" value="BphY/WalK/GraS-like"/>
</dbReference>
<protein>
    <recommendedName>
        <fullName evidence="3">histidine kinase</fullName>
        <ecNumber evidence="3">2.7.13.3</ecNumber>
    </recommendedName>
</protein>
<proteinExistence type="predicted"/>
<dbReference type="SUPFAM" id="SSF55874">
    <property type="entry name" value="ATPase domain of HSP90 chaperone/DNA topoisomerase II/histidine kinase"/>
    <property type="match status" value="1"/>
</dbReference>
<keyword evidence="11" id="KW-0175">Coiled coil</keyword>
<accession>A0A5P3XJ95</accession>
<keyword evidence="8 12" id="KW-1133">Transmembrane helix</keyword>
<dbReference type="InterPro" id="IPR003594">
    <property type="entry name" value="HATPase_dom"/>
</dbReference>
<keyword evidence="6 12" id="KW-0812">Transmembrane</keyword>
<evidence type="ECO:0000259" key="13">
    <source>
        <dbReference type="PROSITE" id="PS50109"/>
    </source>
</evidence>
<evidence type="ECO:0000256" key="9">
    <source>
        <dbReference type="ARBA" id="ARBA00023012"/>
    </source>
</evidence>
<evidence type="ECO:0000256" key="3">
    <source>
        <dbReference type="ARBA" id="ARBA00012438"/>
    </source>
</evidence>
<keyword evidence="9" id="KW-0902">Two-component regulatory system</keyword>
<evidence type="ECO:0000256" key="5">
    <source>
        <dbReference type="ARBA" id="ARBA00022679"/>
    </source>
</evidence>
<comment type="catalytic activity">
    <reaction evidence="1">
        <text>ATP + protein L-histidine = ADP + protein N-phospho-L-histidine.</text>
        <dbReference type="EC" id="2.7.13.3"/>
    </reaction>
</comment>
<evidence type="ECO:0000256" key="8">
    <source>
        <dbReference type="ARBA" id="ARBA00022989"/>
    </source>
</evidence>
<comment type="subcellular location">
    <subcellularLocation>
        <location evidence="2">Cell membrane</location>
        <topology evidence="2">Multi-pass membrane protein</topology>
    </subcellularLocation>
</comment>
<evidence type="ECO:0000256" key="6">
    <source>
        <dbReference type="ARBA" id="ARBA00022692"/>
    </source>
</evidence>
<evidence type="ECO:0000313" key="15">
    <source>
        <dbReference type="Proteomes" id="UP000326961"/>
    </source>
</evidence>
<dbReference type="EMBL" id="CP032452">
    <property type="protein sequence ID" value="QEZ70459.1"/>
    <property type="molecule type" value="Genomic_DNA"/>
</dbReference>
<dbReference type="GO" id="GO:0016036">
    <property type="term" value="P:cellular response to phosphate starvation"/>
    <property type="evidence" value="ECO:0007669"/>
    <property type="project" value="TreeGrafter"/>
</dbReference>
<dbReference type="PANTHER" id="PTHR45453:SF2">
    <property type="entry name" value="HISTIDINE KINASE"/>
    <property type="match status" value="1"/>
</dbReference>
<feature type="coiled-coil region" evidence="11">
    <location>
        <begin position="88"/>
        <end position="115"/>
    </location>
</feature>
<gene>
    <name evidence="14" type="ORF">D4A35_16725</name>
</gene>
<name>A0A5P3XJ95_PARBF</name>
<dbReference type="GO" id="GO:0004721">
    <property type="term" value="F:phosphoprotein phosphatase activity"/>
    <property type="evidence" value="ECO:0007669"/>
    <property type="project" value="TreeGrafter"/>
</dbReference>
<dbReference type="Gene3D" id="3.30.565.10">
    <property type="entry name" value="Histidine kinase-like ATPase, C-terminal domain"/>
    <property type="match status" value="1"/>
</dbReference>
<evidence type="ECO:0000313" key="14">
    <source>
        <dbReference type="EMBL" id="QEZ70459.1"/>
    </source>
</evidence>
<dbReference type="PROSITE" id="PS50109">
    <property type="entry name" value="HIS_KIN"/>
    <property type="match status" value="1"/>
</dbReference>
<keyword evidence="5" id="KW-0808">Transferase</keyword>
<evidence type="ECO:0000256" key="1">
    <source>
        <dbReference type="ARBA" id="ARBA00000085"/>
    </source>
</evidence>
<keyword evidence="7 14" id="KW-0418">Kinase</keyword>
<dbReference type="GO" id="GO:0005886">
    <property type="term" value="C:plasma membrane"/>
    <property type="evidence" value="ECO:0007669"/>
    <property type="project" value="UniProtKB-SubCell"/>
</dbReference>
<dbReference type="Proteomes" id="UP000326961">
    <property type="component" value="Chromosome"/>
</dbReference>
<feature type="transmembrane region" description="Helical" evidence="12">
    <location>
        <begin position="12"/>
        <end position="30"/>
    </location>
</feature>
<evidence type="ECO:0000256" key="2">
    <source>
        <dbReference type="ARBA" id="ARBA00004651"/>
    </source>
</evidence>
<evidence type="ECO:0000256" key="10">
    <source>
        <dbReference type="ARBA" id="ARBA00023136"/>
    </source>
</evidence>
<dbReference type="InterPro" id="IPR036890">
    <property type="entry name" value="HATPase_C_sf"/>
</dbReference>
<sequence length="337" mass="39726">MNFKNYIKQVKLSIYLIIFIVVIVNINIIADLRLKKVLNSLIYIDTMILVVCIAFFILGYSSYIKNYKSLFEYINNNKTYKFKNNKLKEVIDNKLLENENTVESLKKEIEEINDYMTKWIHEIKIPIAVLEIISQRVKELENKYFGNYELHKQINIELKRIDSLVQQALYISKSGDYSSNFLIEEINLEKIVKEIIKKNKYLFIYNKIELRIGNLNYNVLSDKKWLMHIIEQIINNSCKYIKEDGIVEIYLQNSEIGIELHIKDNGIGIKTEDINRVFDKGYVGKHNEITKSTGMGLYISKKILNKLSHDISIESKENEFCNVCITFYKLSDYFNVT</sequence>
<feature type="transmembrane region" description="Helical" evidence="12">
    <location>
        <begin position="42"/>
        <end position="60"/>
    </location>
</feature>
<dbReference type="GO" id="GO:0000155">
    <property type="term" value="F:phosphorelay sensor kinase activity"/>
    <property type="evidence" value="ECO:0007669"/>
    <property type="project" value="TreeGrafter"/>
</dbReference>
<evidence type="ECO:0000256" key="4">
    <source>
        <dbReference type="ARBA" id="ARBA00022475"/>
    </source>
</evidence>
<dbReference type="SMART" id="SM00387">
    <property type="entry name" value="HATPase_c"/>
    <property type="match status" value="1"/>
</dbReference>